<dbReference type="EMBL" id="GACK01004230">
    <property type="protein sequence ID" value="JAA60804.1"/>
    <property type="molecule type" value="mRNA"/>
</dbReference>
<sequence>MKSDMALKILLLLLAPVVYGVDWHYSQNAADRANLPSTQRAHACKRLGLCPVRSFPVYQVRVCLFLEGNNQRVVQNKCVDTPSGKPFASYWDPNLCRLGQIFCSSIDGDYSSCVCEQRQ</sequence>
<feature type="chain" id="PRO_5003981580" evidence="1">
    <location>
        <begin position="21"/>
        <end position="119"/>
    </location>
</feature>
<organism evidence="2">
    <name type="scientific">Rhipicephalus pulchellus</name>
    <name type="common">Yellow backed tick</name>
    <name type="synonym">Dermacentor pulchellus</name>
    <dbReference type="NCBI Taxonomy" id="72859"/>
    <lineage>
        <taxon>Eukaryota</taxon>
        <taxon>Metazoa</taxon>
        <taxon>Ecdysozoa</taxon>
        <taxon>Arthropoda</taxon>
        <taxon>Chelicerata</taxon>
        <taxon>Arachnida</taxon>
        <taxon>Acari</taxon>
        <taxon>Parasitiformes</taxon>
        <taxon>Ixodida</taxon>
        <taxon>Ixodoidea</taxon>
        <taxon>Ixodidae</taxon>
        <taxon>Rhipicephalinae</taxon>
        <taxon>Rhipicephalus</taxon>
        <taxon>Rhipicephalus</taxon>
    </lineage>
</organism>
<dbReference type="AlphaFoldDB" id="L7MC87"/>
<protein>
    <submittedName>
        <fullName evidence="2">Putative secreted peptide</fullName>
    </submittedName>
</protein>
<evidence type="ECO:0000256" key="1">
    <source>
        <dbReference type="SAM" id="SignalP"/>
    </source>
</evidence>
<accession>L7MC87</accession>
<feature type="signal peptide" evidence="1">
    <location>
        <begin position="1"/>
        <end position="20"/>
    </location>
</feature>
<reference evidence="2" key="2">
    <citation type="journal article" date="2015" name="J. Proteomics">
        <title>Sexual differences in the sialomes of the zebra tick, Rhipicephalus pulchellus.</title>
        <authorList>
            <person name="Tan A.W."/>
            <person name="Francischetti I.M."/>
            <person name="Slovak M."/>
            <person name="Kini R.M."/>
            <person name="Ribeiro J.M."/>
        </authorList>
    </citation>
    <scope>NUCLEOTIDE SEQUENCE</scope>
    <source>
        <tissue evidence="2">Salivary gland</tissue>
    </source>
</reference>
<name>L7MC87_RHIPC</name>
<keyword evidence="1" id="KW-0732">Signal</keyword>
<proteinExistence type="evidence at transcript level"/>
<reference evidence="2" key="1">
    <citation type="submission" date="2012-11" db="EMBL/GenBank/DDBJ databases">
        <authorList>
            <person name="Lucero-Rivera Y.E."/>
            <person name="Tovar-Ramirez D."/>
        </authorList>
    </citation>
    <scope>NUCLEOTIDE SEQUENCE</scope>
    <source>
        <tissue evidence="2">Salivary gland</tissue>
    </source>
</reference>
<evidence type="ECO:0000313" key="2">
    <source>
        <dbReference type="EMBL" id="JAA60804.1"/>
    </source>
</evidence>